<keyword evidence="3" id="KW-1185">Reference proteome</keyword>
<dbReference type="Pfam" id="PF02901">
    <property type="entry name" value="PFL-like"/>
    <property type="match status" value="1"/>
</dbReference>
<evidence type="ECO:0000259" key="1">
    <source>
        <dbReference type="PROSITE" id="PS51554"/>
    </source>
</evidence>
<keyword evidence="2" id="KW-0012">Acyltransferase</keyword>
<gene>
    <name evidence="2" type="ORF">CcarbDRAFT_1988</name>
</gene>
<dbReference type="EC" id="2.3.1.54" evidence="2"/>
<reference evidence="2 3" key="1">
    <citation type="submission" date="2009-06" db="EMBL/GenBank/DDBJ databases">
        <title>The draft genome of Clostridium carboxidivorans P7.</title>
        <authorList>
            <consortium name="US DOE Joint Genome Institute (JGI-PGF)"/>
            <person name="Lucas S."/>
            <person name="Copeland A."/>
            <person name="Lapidus A."/>
            <person name="Glavina del Rio T."/>
            <person name="Tice H."/>
            <person name="Bruce D."/>
            <person name="Goodwin L."/>
            <person name="Pitluck S."/>
            <person name="Larimer F."/>
            <person name="Land M.L."/>
            <person name="Hauser L."/>
            <person name="Hemme C.L."/>
        </authorList>
    </citation>
    <scope>NUCLEOTIDE SEQUENCE [LARGE SCALE GENOMIC DNA]</scope>
    <source>
        <strain evidence="2 3">P7</strain>
    </source>
</reference>
<dbReference type="eggNOG" id="COG1882">
    <property type="taxonomic scope" value="Bacteria"/>
</dbReference>
<keyword evidence="2" id="KW-0808">Transferase</keyword>
<dbReference type="PANTHER" id="PTHR30191">
    <property type="entry name" value="FORMATE ACETYLTRANSFERASE"/>
    <property type="match status" value="1"/>
</dbReference>
<proteinExistence type="predicted"/>
<dbReference type="Gene3D" id="3.20.70.20">
    <property type="match status" value="1"/>
</dbReference>
<name>C6PT71_9CLOT</name>
<dbReference type="PANTHER" id="PTHR30191:SF0">
    <property type="entry name" value="FORMATE ACETYLTRANSFERASE 1"/>
    <property type="match status" value="1"/>
</dbReference>
<dbReference type="GO" id="GO:0005829">
    <property type="term" value="C:cytosol"/>
    <property type="evidence" value="ECO:0007669"/>
    <property type="project" value="TreeGrafter"/>
</dbReference>
<dbReference type="Proteomes" id="UP000004198">
    <property type="component" value="Unassembled WGS sequence"/>
</dbReference>
<evidence type="ECO:0000313" key="3">
    <source>
        <dbReference type="Proteomes" id="UP000004198"/>
    </source>
</evidence>
<feature type="domain" description="PFL" evidence="1">
    <location>
        <begin position="1"/>
        <end position="232"/>
    </location>
</feature>
<dbReference type="EMBL" id="ACVI01000027">
    <property type="protein sequence ID" value="EET87592.1"/>
    <property type="molecule type" value="Genomic_DNA"/>
</dbReference>
<dbReference type="InterPro" id="IPR050244">
    <property type="entry name" value="Auton_GlycylRad_Cofactor"/>
</dbReference>
<protein>
    <submittedName>
        <fullName evidence="2">Formate C-acetyltransferase</fullName>
        <ecNumber evidence="2">2.3.1.54</ecNumber>
    </submittedName>
</protein>
<accession>C6PT71</accession>
<dbReference type="SUPFAM" id="SSF51998">
    <property type="entry name" value="PFL-like glycyl radical enzymes"/>
    <property type="match status" value="1"/>
</dbReference>
<sequence>MLENEQWTGFEGRIWREEINVRDFIQKNYTPYDGDTSFLADPTDATNKLWGRLQELQKEERAKGGVLDMETEVVSGLTAYGPGYIDESLKNLEKVVGLQTDKPLKRAFMPYGGIKMAEQSCENYGYKPNPELHKVFTEYHKTHNQGVFDAYTPEMRKARSSHIITGLPDTYGRGRIVGDYRRVALYGIDYLMEEKAKDLANCGDGTMTDEVIRLREEITEQHRALADMKKNG</sequence>
<comment type="caution">
    <text evidence="2">The sequence shown here is derived from an EMBL/GenBank/DDBJ whole genome shotgun (WGS) entry which is preliminary data.</text>
</comment>
<dbReference type="GO" id="GO:0008861">
    <property type="term" value="F:formate C-acetyltransferase activity"/>
    <property type="evidence" value="ECO:0007669"/>
    <property type="project" value="UniProtKB-EC"/>
</dbReference>
<organism evidence="2 3">
    <name type="scientific">Clostridium carboxidivorans P7</name>
    <dbReference type="NCBI Taxonomy" id="536227"/>
    <lineage>
        <taxon>Bacteria</taxon>
        <taxon>Bacillati</taxon>
        <taxon>Bacillota</taxon>
        <taxon>Clostridia</taxon>
        <taxon>Eubacteriales</taxon>
        <taxon>Clostridiaceae</taxon>
        <taxon>Clostridium</taxon>
    </lineage>
</organism>
<dbReference type="PROSITE" id="PS51554">
    <property type="entry name" value="PFL"/>
    <property type="match status" value="1"/>
</dbReference>
<evidence type="ECO:0000313" key="2">
    <source>
        <dbReference type="EMBL" id="EET87592.1"/>
    </source>
</evidence>
<dbReference type="AlphaFoldDB" id="C6PT71"/>
<dbReference type="InterPro" id="IPR004184">
    <property type="entry name" value="PFL_dom"/>
</dbReference>